<proteinExistence type="inferred from homology"/>
<evidence type="ECO:0000256" key="3">
    <source>
        <dbReference type="ARBA" id="ARBA00016864"/>
    </source>
</evidence>
<evidence type="ECO:0000256" key="4">
    <source>
        <dbReference type="ARBA" id="ARBA00022448"/>
    </source>
</evidence>
<dbReference type="PROSITE" id="PS50928">
    <property type="entry name" value="ABC_TM1"/>
    <property type="match status" value="1"/>
</dbReference>
<dbReference type="EMBL" id="RFXN01000059">
    <property type="protein sequence ID" value="NBR94117.1"/>
    <property type="molecule type" value="Genomic_DNA"/>
</dbReference>
<reference evidence="12" key="1">
    <citation type="submission" date="2018-10" db="EMBL/GenBank/DDBJ databases">
        <title>Iterative Subtractive Binning of Freshwater Chronoseries Metagenomes Recovers Nearly Complete Genomes from over Four Hundred Novel Species.</title>
        <authorList>
            <person name="Rodriguez-R L.M."/>
            <person name="Tsementzi D."/>
            <person name="Luo C."/>
            <person name="Konstantinidis K.T."/>
        </authorList>
    </citation>
    <scope>NUCLEOTIDE SEQUENCE</scope>
    <source>
        <strain evidence="12">WB5_2A_028</strain>
    </source>
</reference>
<dbReference type="CDD" id="cd06261">
    <property type="entry name" value="TM_PBP2"/>
    <property type="match status" value="1"/>
</dbReference>
<dbReference type="InterPro" id="IPR005672">
    <property type="entry name" value="Phosphate_PstA"/>
</dbReference>
<evidence type="ECO:0000256" key="7">
    <source>
        <dbReference type="ARBA" id="ARBA00022692"/>
    </source>
</evidence>
<gene>
    <name evidence="12" type="primary">pstA</name>
    <name evidence="12" type="ORF">EBT44_04690</name>
</gene>
<dbReference type="InterPro" id="IPR035906">
    <property type="entry name" value="MetI-like_sf"/>
</dbReference>
<dbReference type="InterPro" id="IPR051408">
    <property type="entry name" value="Phosphate_transprt_permease"/>
</dbReference>
<accession>A0A965GEE6</accession>
<feature type="transmembrane region" description="Helical" evidence="10">
    <location>
        <begin position="135"/>
        <end position="161"/>
    </location>
</feature>
<keyword evidence="5 10" id="KW-1003">Cell membrane</keyword>
<feature type="transmembrane region" description="Helical" evidence="10">
    <location>
        <begin position="173"/>
        <end position="196"/>
    </location>
</feature>
<evidence type="ECO:0000256" key="5">
    <source>
        <dbReference type="ARBA" id="ARBA00022475"/>
    </source>
</evidence>
<keyword evidence="6" id="KW-0592">Phosphate transport</keyword>
<protein>
    <recommendedName>
        <fullName evidence="3 10">Phosphate transport system permease protein PstA</fullName>
    </recommendedName>
</protein>
<keyword evidence="4" id="KW-0813">Transport</keyword>
<comment type="caution">
    <text evidence="12">The sequence shown here is derived from an EMBL/GenBank/DDBJ whole genome shotgun (WGS) entry which is preliminary data.</text>
</comment>
<keyword evidence="7 10" id="KW-0812">Transmembrane</keyword>
<evidence type="ECO:0000256" key="8">
    <source>
        <dbReference type="ARBA" id="ARBA00022989"/>
    </source>
</evidence>
<dbReference type="Proteomes" id="UP000740727">
    <property type="component" value="Unassembled WGS sequence"/>
</dbReference>
<dbReference type="AlphaFoldDB" id="A0A965GEE6"/>
<feature type="transmembrane region" description="Helical" evidence="10">
    <location>
        <begin position="19"/>
        <end position="37"/>
    </location>
</feature>
<comment type="similarity">
    <text evidence="2 10">Belongs to the binding-protein-dependent transport system permease family. CysTW subfamily.</text>
</comment>
<feature type="transmembrane region" description="Helical" evidence="10">
    <location>
        <begin position="49"/>
        <end position="67"/>
    </location>
</feature>
<dbReference type="InterPro" id="IPR000515">
    <property type="entry name" value="MetI-like"/>
</dbReference>
<feature type="domain" description="ABC transmembrane type-1" evidence="11">
    <location>
        <begin position="135"/>
        <end position="338"/>
    </location>
</feature>
<evidence type="ECO:0000256" key="10">
    <source>
        <dbReference type="RuleBase" id="RU363043"/>
    </source>
</evidence>
<dbReference type="GO" id="GO:0005315">
    <property type="term" value="F:phosphate transmembrane transporter activity"/>
    <property type="evidence" value="ECO:0007669"/>
    <property type="project" value="InterPro"/>
</dbReference>
<evidence type="ECO:0000313" key="12">
    <source>
        <dbReference type="EMBL" id="NBR94117.1"/>
    </source>
</evidence>
<evidence type="ECO:0000256" key="6">
    <source>
        <dbReference type="ARBA" id="ARBA00022592"/>
    </source>
</evidence>
<name>A0A965GEE6_9PROT</name>
<evidence type="ECO:0000256" key="1">
    <source>
        <dbReference type="ARBA" id="ARBA00004651"/>
    </source>
</evidence>
<dbReference type="NCBIfam" id="TIGR00974">
    <property type="entry name" value="3a0107s02c"/>
    <property type="match status" value="1"/>
</dbReference>
<evidence type="ECO:0000259" key="11">
    <source>
        <dbReference type="PROSITE" id="PS50928"/>
    </source>
</evidence>
<dbReference type="GO" id="GO:0005886">
    <property type="term" value="C:plasma membrane"/>
    <property type="evidence" value="ECO:0007669"/>
    <property type="project" value="UniProtKB-SubCell"/>
</dbReference>
<dbReference type="PANTHER" id="PTHR42922:SF1">
    <property type="entry name" value="PHOSPHATE TRANSPORT SYSTEM PERMEASE PROTEIN PSTA"/>
    <property type="match status" value="1"/>
</dbReference>
<dbReference type="PANTHER" id="PTHR42922">
    <property type="entry name" value="PHOSPHATE TRANSPORT SYSTEM PERMEASE PROTEIN PSTA"/>
    <property type="match status" value="1"/>
</dbReference>
<dbReference type="SUPFAM" id="SSF161098">
    <property type="entry name" value="MetI-like"/>
    <property type="match status" value="1"/>
</dbReference>
<feature type="transmembrane region" description="Helical" evidence="10">
    <location>
        <begin position="76"/>
        <end position="97"/>
    </location>
</feature>
<organism evidence="12 13">
    <name type="scientific">Candidatus Fonsibacter lacus</name>
    <dbReference type="NCBI Taxonomy" id="2576439"/>
    <lineage>
        <taxon>Bacteria</taxon>
        <taxon>Pseudomonadati</taxon>
        <taxon>Pseudomonadota</taxon>
        <taxon>Alphaproteobacteria</taxon>
        <taxon>Candidatus Pelagibacterales</taxon>
        <taxon>Candidatus Pelagibacterales incertae sedis</taxon>
        <taxon>Candidatus Fonsibacter</taxon>
    </lineage>
</organism>
<sequence length="349" mass="37559">MSDLVAIDRPWRKQSSRRILTAIAPALIPIVAASILVKTTGFDGRLGFVFLWLVVSLMTLLLWPIAIRKPATRGDLFMQTSVIFAGGIFLGAITWLLQSVLVPGFRAFRFSLLVHDSAIVGVDTPLDQGGLLHAILGSLIIVGVATLICVPFGILAALYITEVRGKLVPYTRFFIQAMSGVPSIVAGLFIYAALIVSQVLPFTGLTGSLALAILMLPTVARTAEEVIRLVPDELRYAALALGGTQMRTVLQVVIPSARNGLITATILGIARVAGETAPLLLTAFGSNTTNLNPFHGTMATLPWYIFTQMTLGTENDVARAWVAAMVLMFIVALFFVLARTLGRSKTARR</sequence>
<evidence type="ECO:0000256" key="9">
    <source>
        <dbReference type="ARBA" id="ARBA00023136"/>
    </source>
</evidence>
<evidence type="ECO:0000313" key="13">
    <source>
        <dbReference type="Proteomes" id="UP000740727"/>
    </source>
</evidence>
<keyword evidence="8 10" id="KW-1133">Transmembrane helix</keyword>
<keyword evidence="9 10" id="KW-0472">Membrane</keyword>
<dbReference type="Gene3D" id="1.10.3720.10">
    <property type="entry name" value="MetI-like"/>
    <property type="match status" value="1"/>
</dbReference>
<evidence type="ECO:0000256" key="2">
    <source>
        <dbReference type="ARBA" id="ARBA00007069"/>
    </source>
</evidence>
<dbReference type="GO" id="GO:0035435">
    <property type="term" value="P:phosphate ion transmembrane transport"/>
    <property type="evidence" value="ECO:0007669"/>
    <property type="project" value="InterPro"/>
</dbReference>
<feature type="transmembrane region" description="Helical" evidence="10">
    <location>
        <begin position="320"/>
        <end position="341"/>
    </location>
</feature>
<dbReference type="Pfam" id="PF00528">
    <property type="entry name" value="BPD_transp_1"/>
    <property type="match status" value="1"/>
</dbReference>
<comment type="subcellular location">
    <subcellularLocation>
        <location evidence="10">Cell inner membrane</location>
        <topology evidence="10">Multi-pass membrane protein</topology>
    </subcellularLocation>
    <subcellularLocation>
        <location evidence="1">Cell membrane</location>
        <topology evidence="1">Multi-pass membrane protein</topology>
    </subcellularLocation>
</comment>